<dbReference type="NCBIfam" id="TIGR02683">
    <property type="entry name" value="upstrm_HI1419"/>
    <property type="match status" value="1"/>
</dbReference>
<accession>A0A381ECX8</accession>
<dbReference type="EMBL" id="UFUW01000001">
    <property type="protein sequence ID" value="SUX24836.1"/>
    <property type="molecule type" value="Genomic_DNA"/>
</dbReference>
<keyword evidence="2" id="KW-1185">Reference proteome</keyword>
<proteinExistence type="predicted"/>
<evidence type="ECO:0000313" key="2">
    <source>
        <dbReference type="Proteomes" id="UP000254572"/>
    </source>
</evidence>
<name>A0A381ECX8_9GAMM</name>
<dbReference type="RefSeq" id="WP_115612247.1">
    <property type="nucleotide sequence ID" value="NZ_JBHLZC010000001.1"/>
</dbReference>
<evidence type="ECO:0000313" key="1">
    <source>
        <dbReference type="EMBL" id="SUX24836.1"/>
    </source>
</evidence>
<dbReference type="Proteomes" id="UP000254572">
    <property type="component" value="Unassembled WGS sequence"/>
</dbReference>
<dbReference type="AlphaFoldDB" id="A0A381ECX8"/>
<dbReference type="PANTHER" id="PTHR41791">
    <property type="entry name" value="SSL7039 PROTEIN"/>
    <property type="match status" value="1"/>
</dbReference>
<gene>
    <name evidence="1" type="ORF">NCTC13294_02101</name>
</gene>
<dbReference type="PANTHER" id="PTHR41791:SF1">
    <property type="entry name" value="SSL7039 PROTEIN"/>
    <property type="match status" value="1"/>
</dbReference>
<sequence length="99" mass="11774">MKTYRLVKTRIFLKWLEKQPGQVISRIDARLDRVRKGNFGDHKWFGDFGELRLTFGKGYRLYYTIRQQELLLLLLGGDKGSQTRDIKAVKMILNRLEQE</sequence>
<reference evidence="1 2" key="1">
    <citation type="submission" date="2018-06" db="EMBL/GenBank/DDBJ databases">
        <authorList>
            <consortium name="Pathogen Informatics"/>
            <person name="Doyle S."/>
        </authorList>
    </citation>
    <scope>NUCLEOTIDE SEQUENCE [LARGE SCALE GENOMIC DNA]</scope>
    <source>
        <strain evidence="1 2">NCTC13294</strain>
    </source>
</reference>
<dbReference type="InterPro" id="IPR014056">
    <property type="entry name" value="TypeIITA-like_toxin_pred"/>
</dbReference>
<protein>
    <submittedName>
        <fullName evidence="1">Putative addiction module killer protein</fullName>
    </submittedName>
</protein>
<dbReference type="PIRSF" id="PIRSF028744">
    <property type="entry name" value="Addict_mod_HI1419"/>
    <property type="match status" value="1"/>
</dbReference>
<dbReference type="SUPFAM" id="SSF143011">
    <property type="entry name" value="RelE-like"/>
    <property type="match status" value="1"/>
</dbReference>
<dbReference type="OrthoDB" id="9800258at2"/>
<dbReference type="InterPro" id="IPR035093">
    <property type="entry name" value="RelE/ParE_toxin_dom_sf"/>
</dbReference>
<organism evidence="1 2">
    <name type="scientific">Cardiobacterium valvarum</name>
    <dbReference type="NCBI Taxonomy" id="194702"/>
    <lineage>
        <taxon>Bacteria</taxon>
        <taxon>Pseudomonadati</taxon>
        <taxon>Pseudomonadota</taxon>
        <taxon>Gammaproteobacteria</taxon>
        <taxon>Cardiobacteriales</taxon>
        <taxon>Cardiobacteriaceae</taxon>
        <taxon>Cardiobacterium</taxon>
    </lineage>
</organism>